<protein>
    <recommendedName>
        <fullName evidence="3">Nuclear transport factor 2 family protein</fullName>
    </recommendedName>
</protein>
<comment type="caution">
    <text evidence="1">The sequence shown here is derived from an EMBL/GenBank/DDBJ whole genome shotgun (WGS) entry which is preliminary data.</text>
</comment>
<organism evidence="1 2">
    <name type="scientific">Rhizocola hellebori</name>
    <dbReference type="NCBI Taxonomy" id="1392758"/>
    <lineage>
        <taxon>Bacteria</taxon>
        <taxon>Bacillati</taxon>
        <taxon>Actinomycetota</taxon>
        <taxon>Actinomycetes</taxon>
        <taxon>Micromonosporales</taxon>
        <taxon>Micromonosporaceae</taxon>
        <taxon>Rhizocola</taxon>
    </lineage>
</organism>
<dbReference type="Gene3D" id="3.10.450.50">
    <property type="match status" value="1"/>
</dbReference>
<keyword evidence="2" id="KW-1185">Reference proteome</keyword>
<dbReference type="Proteomes" id="UP000612899">
    <property type="component" value="Unassembled WGS sequence"/>
</dbReference>
<dbReference type="InterPro" id="IPR032710">
    <property type="entry name" value="NTF2-like_dom_sf"/>
</dbReference>
<dbReference type="RefSeq" id="WP_203910423.1">
    <property type="nucleotide sequence ID" value="NZ_BONY01000028.1"/>
</dbReference>
<evidence type="ECO:0000313" key="2">
    <source>
        <dbReference type="Proteomes" id="UP000612899"/>
    </source>
</evidence>
<dbReference type="EMBL" id="BONY01000028">
    <property type="protein sequence ID" value="GIH06613.1"/>
    <property type="molecule type" value="Genomic_DNA"/>
</dbReference>
<sequence length="126" mass="13194">MSEKQITDFFVRYGAALGSGDLSAIASCYATPALVVSDGRSLPVQDSADVEAAFSGSADTYEARGLVDAKPNIGGMEKITDVLTLVTVGWDYLDTQGGVQPGESYRYLVRLGDNPGICVVIPVLSA</sequence>
<dbReference type="AlphaFoldDB" id="A0A8J3VI59"/>
<dbReference type="SUPFAM" id="SSF54427">
    <property type="entry name" value="NTF2-like"/>
    <property type="match status" value="1"/>
</dbReference>
<name>A0A8J3VI59_9ACTN</name>
<accession>A0A8J3VI59</accession>
<reference evidence="1" key="1">
    <citation type="submission" date="2021-01" db="EMBL/GenBank/DDBJ databases">
        <title>Whole genome shotgun sequence of Rhizocola hellebori NBRC 109834.</title>
        <authorList>
            <person name="Komaki H."/>
            <person name="Tamura T."/>
        </authorList>
    </citation>
    <scope>NUCLEOTIDE SEQUENCE</scope>
    <source>
        <strain evidence="1">NBRC 109834</strain>
    </source>
</reference>
<evidence type="ECO:0000313" key="1">
    <source>
        <dbReference type="EMBL" id="GIH06613.1"/>
    </source>
</evidence>
<proteinExistence type="predicted"/>
<evidence type="ECO:0008006" key="3">
    <source>
        <dbReference type="Google" id="ProtNLM"/>
    </source>
</evidence>
<gene>
    <name evidence="1" type="ORF">Rhe02_46800</name>
</gene>